<protein>
    <submittedName>
        <fullName evidence="1">Uncharacterized protein</fullName>
    </submittedName>
</protein>
<reference evidence="1 2" key="1">
    <citation type="submission" date="2022-06" db="EMBL/GenBank/DDBJ databases">
        <title>Haloarcula sp. a new haloarchaeum isolate from saline soil.</title>
        <authorList>
            <person name="Strakova D."/>
            <person name="Galisteo C."/>
            <person name="Sanchez-Porro C."/>
            <person name="Ventosa A."/>
        </authorList>
    </citation>
    <scope>NUCLEOTIDE SEQUENCE [LARGE SCALE GENOMIC DNA]</scope>
    <source>
        <strain evidence="1 2">S1CR25-12</strain>
    </source>
</reference>
<evidence type="ECO:0000313" key="1">
    <source>
        <dbReference type="EMBL" id="MDS0258532.1"/>
    </source>
</evidence>
<dbReference type="Proteomes" id="UP001259659">
    <property type="component" value="Unassembled WGS sequence"/>
</dbReference>
<name>A0ABU2F8K8_9EURY</name>
<evidence type="ECO:0000313" key="2">
    <source>
        <dbReference type="Proteomes" id="UP001259659"/>
    </source>
</evidence>
<organism evidence="1 2">
    <name type="scientific">Haloarcula saliterrae</name>
    <dbReference type="NCBI Taxonomy" id="2950534"/>
    <lineage>
        <taxon>Archaea</taxon>
        <taxon>Methanobacteriati</taxon>
        <taxon>Methanobacteriota</taxon>
        <taxon>Stenosarchaea group</taxon>
        <taxon>Halobacteria</taxon>
        <taxon>Halobacteriales</taxon>
        <taxon>Haloarculaceae</taxon>
        <taxon>Haloarcula</taxon>
    </lineage>
</organism>
<sequence>MASEGNTYDVVDRRTHDWELGLGCVLYDPRLDTGRKLWHVTKRLTDHDGDDHLYELSDGTHTERQFFHHEDVIRMFVPAGWCWPVGEKPLYHLTRECGADDPADLMTDGGIDVPTCDTVGCSTECISLEDGWEQIDGTLRCADCWEEWEQTGSWPDEEGDA</sequence>
<keyword evidence="2" id="KW-1185">Reference proteome</keyword>
<gene>
    <name evidence="1" type="ORF">NDI56_03790</name>
</gene>
<proteinExistence type="predicted"/>
<dbReference type="RefSeq" id="WP_310918096.1">
    <property type="nucleotide sequence ID" value="NZ_JAMQON010000001.1"/>
</dbReference>
<accession>A0ABU2F8K8</accession>
<comment type="caution">
    <text evidence="1">The sequence shown here is derived from an EMBL/GenBank/DDBJ whole genome shotgun (WGS) entry which is preliminary data.</text>
</comment>
<dbReference type="EMBL" id="JAMQON010000001">
    <property type="protein sequence ID" value="MDS0258532.1"/>
    <property type="molecule type" value="Genomic_DNA"/>
</dbReference>